<dbReference type="InterPro" id="IPR000210">
    <property type="entry name" value="BTB/POZ_dom"/>
</dbReference>
<proteinExistence type="predicted"/>
<name>A0ABR3A949_9AGAR</name>
<protein>
    <recommendedName>
        <fullName evidence="1">BTB domain-containing protein</fullName>
    </recommendedName>
</protein>
<dbReference type="Gene3D" id="3.30.710.10">
    <property type="entry name" value="Potassium Channel Kv1.1, Chain A"/>
    <property type="match status" value="1"/>
</dbReference>
<dbReference type="Proteomes" id="UP001437256">
    <property type="component" value="Unassembled WGS sequence"/>
</dbReference>
<dbReference type="EMBL" id="JBBXMP010000010">
    <property type="protein sequence ID" value="KAL0069869.1"/>
    <property type="molecule type" value="Genomic_DNA"/>
</dbReference>
<gene>
    <name evidence="2" type="ORF">AAF712_003139</name>
</gene>
<organism evidence="2 3">
    <name type="scientific">Marasmius tenuissimus</name>
    <dbReference type="NCBI Taxonomy" id="585030"/>
    <lineage>
        <taxon>Eukaryota</taxon>
        <taxon>Fungi</taxon>
        <taxon>Dikarya</taxon>
        <taxon>Basidiomycota</taxon>
        <taxon>Agaricomycotina</taxon>
        <taxon>Agaricomycetes</taxon>
        <taxon>Agaricomycetidae</taxon>
        <taxon>Agaricales</taxon>
        <taxon>Marasmiineae</taxon>
        <taxon>Marasmiaceae</taxon>
        <taxon>Marasmius</taxon>
    </lineage>
</organism>
<dbReference type="PROSITE" id="PS50097">
    <property type="entry name" value="BTB"/>
    <property type="match status" value="1"/>
</dbReference>
<dbReference type="Pfam" id="PF00651">
    <property type="entry name" value="BTB"/>
    <property type="match status" value="1"/>
</dbReference>
<evidence type="ECO:0000313" key="3">
    <source>
        <dbReference type="Proteomes" id="UP001437256"/>
    </source>
</evidence>
<comment type="caution">
    <text evidence="2">The sequence shown here is derived from an EMBL/GenBank/DDBJ whole genome shotgun (WGS) entry which is preliminary data.</text>
</comment>
<accession>A0ABR3A949</accession>
<dbReference type="CDD" id="cd18186">
    <property type="entry name" value="BTB_POZ_ZBTB_KLHL-like"/>
    <property type="match status" value="1"/>
</dbReference>
<dbReference type="InterPro" id="IPR011333">
    <property type="entry name" value="SKP1/BTB/POZ_sf"/>
</dbReference>
<evidence type="ECO:0000313" key="2">
    <source>
        <dbReference type="EMBL" id="KAL0069869.1"/>
    </source>
</evidence>
<keyword evidence="3" id="KW-1185">Reference proteome</keyword>
<reference evidence="2 3" key="1">
    <citation type="submission" date="2024-05" db="EMBL/GenBank/DDBJ databases">
        <title>A draft genome resource for the thread blight pathogen Marasmius tenuissimus strain MS-2.</title>
        <authorList>
            <person name="Yulfo-Soto G.E."/>
            <person name="Baruah I.K."/>
            <person name="Amoako-Attah I."/>
            <person name="Bukari Y."/>
            <person name="Meinhardt L.W."/>
            <person name="Bailey B.A."/>
            <person name="Cohen S.P."/>
        </authorList>
    </citation>
    <scope>NUCLEOTIDE SEQUENCE [LARGE SCALE GENOMIC DNA]</scope>
    <source>
        <strain evidence="2 3">MS-2</strain>
    </source>
</reference>
<evidence type="ECO:0000259" key="1">
    <source>
        <dbReference type="PROSITE" id="PS50097"/>
    </source>
</evidence>
<dbReference type="SUPFAM" id="SSF54695">
    <property type="entry name" value="POZ domain"/>
    <property type="match status" value="1"/>
</dbReference>
<feature type="domain" description="BTB" evidence="1">
    <location>
        <begin position="15"/>
        <end position="93"/>
    </location>
</feature>
<sequence length="333" mass="38716">MEDAPQQGDPWFEDGNIILVAHHNSQTSPTAFRVHRGVLARHSEIFQGMFEIPQPSYEFNAPEGSQVVPLYDIPNDVSSLVKALYDGPAFARRSIDDFFYLAGILRLSTKYFIAHLRSQAIRYLTKTWSPTLQGHDDMVDLAVKTPFVNQLSYPYVHPLHVLNLARETQVRVVLPSVFYFLSLYPLNDLLREDHPKLLTKNPSKPSSKLDPLDIKYYTLMFQRRLDLLMDFIRRICGERKTAAGCTNTKICTRNFTRLTFRLESSWKMRTGPFHFMVEAMAQVTKDETFCILCRQTFQREVTEYRQRAWDELPSVLELPSWEDLVNEEVPSMR</sequence>